<reference evidence="2 3" key="1">
    <citation type="submission" date="2021-03" db="EMBL/GenBank/DDBJ databases">
        <title>novel species isolated from a fishpond in China.</title>
        <authorList>
            <person name="Lu H."/>
            <person name="Cai Z."/>
        </authorList>
    </citation>
    <scope>NUCLEOTIDE SEQUENCE [LARGE SCALE GENOMIC DNA]</scope>
    <source>
        <strain evidence="2 3">JCM 31546</strain>
    </source>
</reference>
<protein>
    <submittedName>
        <fullName evidence="2">Uncharacterized protein</fullName>
    </submittedName>
</protein>
<feature type="transmembrane region" description="Helical" evidence="1">
    <location>
        <begin position="7"/>
        <end position="26"/>
    </location>
</feature>
<feature type="transmembrane region" description="Helical" evidence="1">
    <location>
        <begin position="138"/>
        <end position="160"/>
    </location>
</feature>
<evidence type="ECO:0000256" key="1">
    <source>
        <dbReference type="SAM" id="Phobius"/>
    </source>
</evidence>
<dbReference type="EMBL" id="JAFKCW010000003">
    <property type="protein sequence ID" value="MBN7802152.1"/>
    <property type="molecule type" value="Genomic_DNA"/>
</dbReference>
<dbReference type="Proteomes" id="UP000664698">
    <property type="component" value="Unassembled WGS sequence"/>
</dbReference>
<dbReference type="RefSeq" id="WP_206570152.1">
    <property type="nucleotide sequence ID" value="NZ_JAFKCW010000003.1"/>
</dbReference>
<gene>
    <name evidence="2" type="ORF">J0A67_14860</name>
</gene>
<keyword evidence="3" id="KW-1185">Reference proteome</keyword>
<feature type="transmembrane region" description="Helical" evidence="1">
    <location>
        <begin position="38"/>
        <end position="56"/>
    </location>
</feature>
<sequence>MKPFPKLHLWLLIPFGFTLLGFRSYWTGFSEAPLRWHLHGISATAWYIILIVQPWLYHHRPIQIHRKVGMLGLLLAGFVTASALGVIRGNLTQPEQSPLFKVRYSLSLLDFIFIAGFLLSVAAAVWNAKNTQVHARWMISTVFWVLSPATTRLSFLPLGMIYQPKEFSDFPFLWVDVLAWNQVLVFLIVAFLMIQDYRKEKKIYLSFALVAIVQLSCIWVVFALKDAKWLITLFNHLFEL</sequence>
<feature type="transmembrane region" description="Helical" evidence="1">
    <location>
        <begin position="107"/>
        <end position="126"/>
    </location>
</feature>
<feature type="transmembrane region" description="Helical" evidence="1">
    <location>
        <begin position="203"/>
        <end position="224"/>
    </location>
</feature>
<keyword evidence="1" id="KW-1133">Transmembrane helix</keyword>
<evidence type="ECO:0000313" key="3">
    <source>
        <dbReference type="Proteomes" id="UP000664698"/>
    </source>
</evidence>
<organism evidence="2 3">
    <name type="scientific">Algoriphagus aestuariicola</name>
    <dbReference type="NCBI Taxonomy" id="1852016"/>
    <lineage>
        <taxon>Bacteria</taxon>
        <taxon>Pseudomonadati</taxon>
        <taxon>Bacteroidota</taxon>
        <taxon>Cytophagia</taxon>
        <taxon>Cytophagales</taxon>
        <taxon>Cyclobacteriaceae</taxon>
        <taxon>Algoriphagus</taxon>
    </lineage>
</organism>
<proteinExistence type="predicted"/>
<accession>A0ABS3BS69</accession>
<comment type="caution">
    <text evidence="2">The sequence shown here is derived from an EMBL/GenBank/DDBJ whole genome shotgun (WGS) entry which is preliminary data.</text>
</comment>
<keyword evidence="1" id="KW-0472">Membrane</keyword>
<keyword evidence="1" id="KW-0812">Transmembrane</keyword>
<feature type="transmembrane region" description="Helical" evidence="1">
    <location>
        <begin position="172"/>
        <end position="194"/>
    </location>
</feature>
<name>A0ABS3BS69_9BACT</name>
<feature type="transmembrane region" description="Helical" evidence="1">
    <location>
        <begin position="68"/>
        <end position="87"/>
    </location>
</feature>
<evidence type="ECO:0000313" key="2">
    <source>
        <dbReference type="EMBL" id="MBN7802152.1"/>
    </source>
</evidence>